<evidence type="ECO:0000313" key="2">
    <source>
        <dbReference type="EMBL" id="KOG09604.1"/>
    </source>
</evidence>
<name>A0A0L8J7T3_STRVR</name>
<organism evidence="2 3">
    <name type="scientific">Streptomyces viridochromogenes</name>
    <dbReference type="NCBI Taxonomy" id="1938"/>
    <lineage>
        <taxon>Bacteria</taxon>
        <taxon>Bacillati</taxon>
        <taxon>Actinomycetota</taxon>
        <taxon>Actinomycetes</taxon>
        <taxon>Kitasatosporales</taxon>
        <taxon>Streptomycetaceae</taxon>
        <taxon>Streptomyces</taxon>
    </lineage>
</organism>
<feature type="compositionally biased region" description="Basic residues" evidence="1">
    <location>
        <begin position="16"/>
        <end position="45"/>
    </location>
</feature>
<evidence type="ECO:0000313" key="3">
    <source>
        <dbReference type="Proteomes" id="UP000037023"/>
    </source>
</evidence>
<dbReference type="EMBL" id="LGUP01000400">
    <property type="protein sequence ID" value="KOG09604.1"/>
    <property type="molecule type" value="Genomic_DNA"/>
</dbReference>
<comment type="caution">
    <text evidence="2">The sequence shown here is derived from an EMBL/GenBank/DDBJ whole genome shotgun (WGS) entry which is preliminary data.</text>
</comment>
<dbReference type="PATRIC" id="fig|1938.6.peg.7987"/>
<feature type="compositionally biased region" description="Basic and acidic residues" evidence="1">
    <location>
        <begin position="46"/>
        <end position="63"/>
    </location>
</feature>
<dbReference type="AlphaFoldDB" id="A0A0L8J7T3"/>
<proteinExistence type="predicted"/>
<feature type="non-terminal residue" evidence="2">
    <location>
        <position position="63"/>
    </location>
</feature>
<reference evidence="2 3" key="1">
    <citation type="submission" date="2015-06" db="EMBL/GenBank/DDBJ databases">
        <authorList>
            <person name="Hoefler B.C."/>
            <person name="Straight P.D."/>
        </authorList>
    </citation>
    <scope>NUCLEOTIDE SEQUENCE [LARGE SCALE GENOMIC DNA]</scope>
    <source>
        <strain evidence="2 3">NRRL 3427</strain>
    </source>
</reference>
<accession>A0A0L8J7T3</accession>
<dbReference type="Proteomes" id="UP000037023">
    <property type="component" value="Unassembled WGS sequence"/>
</dbReference>
<gene>
    <name evidence="2" type="ORF">ADK34_37030</name>
</gene>
<evidence type="ECO:0000256" key="1">
    <source>
        <dbReference type="SAM" id="MobiDB-lite"/>
    </source>
</evidence>
<feature type="region of interest" description="Disordered" evidence="1">
    <location>
        <begin position="1"/>
        <end position="63"/>
    </location>
</feature>
<sequence>MGVRASRRPHPDRPAPRGRPHGLGRLRKPRPDHRAPGRHPRRLRRPGTDDPTTGRRRPDGRPH</sequence>
<protein>
    <submittedName>
        <fullName evidence="2">Uncharacterized protein</fullName>
    </submittedName>
</protein>